<dbReference type="OrthoDB" id="9881230at2"/>
<dbReference type="Proteomes" id="UP000058012">
    <property type="component" value="Unassembled WGS sequence"/>
</dbReference>
<dbReference type="RefSeq" id="WP_067910521.1">
    <property type="nucleotide sequence ID" value="NZ_KQ954245.1"/>
</dbReference>
<reference evidence="1 2" key="1">
    <citation type="submission" date="2015-10" db="EMBL/GenBank/DDBJ databases">
        <title>Draft genome sequence of Novosphingobium fuchskuhlense DSM 25065 isolated from a surface water sample of the southwest basin of Lake Grosse Fuchskuhle.</title>
        <authorList>
            <person name="Ruckert C."/>
            <person name="Winkler A."/>
            <person name="Glaeser J."/>
            <person name="Grossart H.-P."/>
            <person name="Kalinowski J."/>
            <person name="Glaeser S."/>
        </authorList>
    </citation>
    <scope>NUCLEOTIDE SEQUENCE [LARGE SCALE GENOMIC DNA]</scope>
    <source>
        <strain evidence="1 2">FNE08-7</strain>
    </source>
</reference>
<gene>
    <name evidence="1" type="ORF">AQZ52_11145</name>
</gene>
<dbReference type="EMBL" id="LLZS01000007">
    <property type="protein sequence ID" value="KUR71218.1"/>
    <property type="molecule type" value="Genomic_DNA"/>
</dbReference>
<evidence type="ECO:0000313" key="2">
    <source>
        <dbReference type="Proteomes" id="UP000058012"/>
    </source>
</evidence>
<accession>A0A117UUR3</accession>
<protein>
    <submittedName>
        <fullName evidence="1">Uncharacterized protein</fullName>
    </submittedName>
</protein>
<proteinExistence type="predicted"/>
<dbReference type="AlphaFoldDB" id="A0A117UUR3"/>
<keyword evidence="2" id="KW-1185">Reference proteome</keyword>
<sequence length="75" mass="7977">MTCERVTPPGGGTAIKRAPEYVASGKEVLRDGEHFADMRSPGAAVAAALLFNSGVLICQNVDEAEFALVREELWG</sequence>
<name>A0A117UUR3_9SPHN</name>
<dbReference type="STRING" id="1117702.AQZ52_11145"/>
<comment type="caution">
    <text evidence="1">The sequence shown here is derived from an EMBL/GenBank/DDBJ whole genome shotgun (WGS) entry which is preliminary data.</text>
</comment>
<evidence type="ECO:0000313" key="1">
    <source>
        <dbReference type="EMBL" id="KUR71218.1"/>
    </source>
</evidence>
<organism evidence="1 2">
    <name type="scientific">Novosphingobium fuchskuhlense</name>
    <dbReference type="NCBI Taxonomy" id="1117702"/>
    <lineage>
        <taxon>Bacteria</taxon>
        <taxon>Pseudomonadati</taxon>
        <taxon>Pseudomonadota</taxon>
        <taxon>Alphaproteobacteria</taxon>
        <taxon>Sphingomonadales</taxon>
        <taxon>Sphingomonadaceae</taxon>
        <taxon>Novosphingobium</taxon>
    </lineage>
</organism>